<reference evidence="4 5" key="1">
    <citation type="journal article" date="2017" name="PLoS Biol.">
        <title>The sea cucumber genome provides insights into morphological evolution and visceral regeneration.</title>
        <authorList>
            <person name="Zhang X."/>
            <person name="Sun L."/>
            <person name="Yuan J."/>
            <person name="Sun Y."/>
            <person name="Gao Y."/>
            <person name="Zhang L."/>
            <person name="Li S."/>
            <person name="Dai H."/>
            <person name="Hamel J.F."/>
            <person name="Liu C."/>
            <person name="Yu Y."/>
            <person name="Liu S."/>
            <person name="Lin W."/>
            <person name="Guo K."/>
            <person name="Jin S."/>
            <person name="Xu P."/>
            <person name="Storey K.B."/>
            <person name="Huan P."/>
            <person name="Zhang T."/>
            <person name="Zhou Y."/>
            <person name="Zhang J."/>
            <person name="Lin C."/>
            <person name="Li X."/>
            <person name="Xing L."/>
            <person name="Huo D."/>
            <person name="Sun M."/>
            <person name="Wang L."/>
            <person name="Mercier A."/>
            <person name="Li F."/>
            <person name="Yang H."/>
            <person name="Xiang J."/>
        </authorList>
    </citation>
    <scope>NUCLEOTIDE SEQUENCE [LARGE SCALE GENOMIC DNA]</scope>
    <source>
        <strain evidence="4">Shaxun</strain>
        <tissue evidence="4">Muscle</tissue>
    </source>
</reference>
<dbReference type="Pfam" id="PF00069">
    <property type="entry name" value="Pkinase"/>
    <property type="match status" value="1"/>
</dbReference>
<evidence type="ECO:0000256" key="2">
    <source>
        <dbReference type="ARBA" id="ARBA00022840"/>
    </source>
</evidence>
<dbReference type="PROSITE" id="PS50011">
    <property type="entry name" value="PROTEIN_KINASE_DOM"/>
    <property type="match status" value="1"/>
</dbReference>
<keyword evidence="2" id="KW-0067">ATP-binding</keyword>
<gene>
    <name evidence="4" type="ORF">BSL78_07334</name>
</gene>
<keyword evidence="1" id="KW-0547">Nucleotide-binding</keyword>
<dbReference type="EMBL" id="MRZV01000201">
    <property type="protein sequence ID" value="PIK55774.1"/>
    <property type="molecule type" value="Genomic_DNA"/>
</dbReference>
<dbReference type="InterPro" id="IPR000719">
    <property type="entry name" value="Prot_kinase_dom"/>
</dbReference>
<dbReference type="InterPro" id="IPR011009">
    <property type="entry name" value="Kinase-like_dom_sf"/>
</dbReference>
<organism evidence="4 5">
    <name type="scientific">Stichopus japonicus</name>
    <name type="common">Sea cucumber</name>
    <dbReference type="NCBI Taxonomy" id="307972"/>
    <lineage>
        <taxon>Eukaryota</taxon>
        <taxon>Metazoa</taxon>
        <taxon>Echinodermata</taxon>
        <taxon>Eleutherozoa</taxon>
        <taxon>Echinozoa</taxon>
        <taxon>Holothuroidea</taxon>
        <taxon>Aspidochirotacea</taxon>
        <taxon>Aspidochirotida</taxon>
        <taxon>Stichopodidae</taxon>
        <taxon>Apostichopus</taxon>
    </lineage>
</organism>
<dbReference type="PANTHER" id="PTHR24346">
    <property type="entry name" value="MAP/MICROTUBULE AFFINITY-REGULATING KINASE"/>
    <property type="match status" value="1"/>
</dbReference>
<name>A0A2G8L698_STIJA</name>
<dbReference type="GO" id="GO:0005737">
    <property type="term" value="C:cytoplasm"/>
    <property type="evidence" value="ECO:0007669"/>
    <property type="project" value="TreeGrafter"/>
</dbReference>
<dbReference type="SUPFAM" id="SSF56112">
    <property type="entry name" value="Protein kinase-like (PK-like)"/>
    <property type="match status" value="1"/>
</dbReference>
<dbReference type="AlphaFoldDB" id="A0A2G8L698"/>
<sequence length="272" mass="30725">MEGSYLLERGYSPIETLRRRASGAQIVLARCQRSNREVVLKFKRTGPLGNEVDQNDITGSIQYEANILANLDHVNIIQFIDLFKVGKNPVMVMEHAMGGTLATLIRTNRKLRNDLATKLTNQLAKAIIFLHNHNIAHCDIKSENILLDGEKNVKLCDFGFAEDVRFPSDGEIVWKGSVAFSSPEGITRVSRDLMAGDVWSFGVVVFNMVTGYLPFGSQGVADILKRMGEPLRWPRPLKTVNGRCREFVEMVLERDVAKRQTMEQLKDHPWLL</sequence>
<dbReference type="Gene3D" id="1.10.510.10">
    <property type="entry name" value="Transferase(Phosphotransferase) domain 1"/>
    <property type="match status" value="1"/>
</dbReference>
<dbReference type="PANTHER" id="PTHR24346:SF74">
    <property type="entry name" value="PROTEIN KINASE DOMAIN-CONTAINING PROTEIN"/>
    <property type="match status" value="1"/>
</dbReference>
<keyword evidence="4" id="KW-0808">Transferase</keyword>
<evidence type="ECO:0000256" key="1">
    <source>
        <dbReference type="ARBA" id="ARBA00022741"/>
    </source>
</evidence>
<dbReference type="GO" id="GO:0035556">
    <property type="term" value="P:intracellular signal transduction"/>
    <property type="evidence" value="ECO:0007669"/>
    <property type="project" value="TreeGrafter"/>
</dbReference>
<dbReference type="SMART" id="SM00220">
    <property type="entry name" value="S_TKc"/>
    <property type="match status" value="1"/>
</dbReference>
<keyword evidence="4" id="KW-0418">Kinase</keyword>
<dbReference type="STRING" id="307972.A0A2G8L698"/>
<evidence type="ECO:0000313" key="5">
    <source>
        <dbReference type="Proteomes" id="UP000230750"/>
    </source>
</evidence>
<comment type="caution">
    <text evidence="4">The sequence shown here is derived from an EMBL/GenBank/DDBJ whole genome shotgun (WGS) entry which is preliminary data.</text>
</comment>
<dbReference type="PROSITE" id="PS00108">
    <property type="entry name" value="PROTEIN_KINASE_ST"/>
    <property type="match status" value="1"/>
</dbReference>
<dbReference type="GO" id="GO:0005524">
    <property type="term" value="F:ATP binding"/>
    <property type="evidence" value="ECO:0007669"/>
    <property type="project" value="UniProtKB-KW"/>
</dbReference>
<dbReference type="InterPro" id="IPR008271">
    <property type="entry name" value="Ser/Thr_kinase_AS"/>
</dbReference>
<dbReference type="OrthoDB" id="6492282at2759"/>
<evidence type="ECO:0000259" key="3">
    <source>
        <dbReference type="PROSITE" id="PS50011"/>
    </source>
</evidence>
<accession>A0A2G8L698</accession>
<keyword evidence="5" id="KW-1185">Reference proteome</keyword>
<proteinExistence type="predicted"/>
<dbReference type="GO" id="GO:0050321">
    <property type="term" value="F:tau-protein kinase activity"/>
    <property type="evidence" value="ECO:0007669"/>
    <property type="project" value="TreeGrafter"/>
</dbReference>
<dbReference type="Proteomes" id="UP000230750">
    <property type="component" value="Unassembled WGS sequence"/>
</dbReference>
<evidence type="ECO:0000313" key="4">
    <source>
        <dbReference type="EMBL" id="PIK55774.1"/>
    </source>
</evidence>
<feature type="domain" description="Protein kinase" evidence="3">
    <location>
        <begin position="14"/>
        <end position="271"/>
    </location>
</feature>
<dbReference type="GO" id="GO:0000226">
    <property type="term" value="P:microtubule cytoskeleton organization"/>
    <property type="evidence" value="ECO:0007669"/>
    <property type="project" value="TreeGrafter"/>
</dbReference>
<protein>
    <submittedName>
        <fullName evidence="4">Putative testis-specific serine/threonine-protein kinase 2-like</fullName>
    </submittedName>
</protein>